<evidence type="ECO:0000259" key="1">
    <source>
        <dbReference type="Pfam" id="PF13472"/>
    </source>
</evidence>
<dbReference type="EMBL" id="CP002521">
    <property type="protein sequence ID" value="ADX46582.1"/>
    <property type="molecule type" value="Genomic_DNA"/>
</dbReference>
<organism evidence="2 3">
    <name type="scientific">Paracidovorax avenae (strain ATCC 19860 / DSM 7227 / CCUG 15838 / JCM 20985 / LMG 2117 / NCPPB 1011)</name>
    <name type="common">Acidovorax avenae</name>
    <dbReference type="NCBI Taxonomy" id="643561"/>
    <lineage>
        <taxon>Bacteria</taxon>
        <taxon>Pseudomonadati</taxon>
        <taxon>Pseudomonadota</taxon>
        <taxon>Betaproteobacteria</taxon>
        <taxon>Burkholderiales</taxon>
        <taxon>Comamonadaceae</taxon>
        <taxon>Paracidovorax</taxon>
    </lineage>
</organism>
<dbReference type="GeneID" id="34236597"/>
<dbReference type="CDD" id="cd01830">
    <property type="entry name" value="XynE_like"/>
    <property type="match status" value="1"/>
</dbReference>
<protein>
    <submittedName>
        <fullName evidence="2">Lipolytic protein G-D-S-L family</fullName>
    </submittedName>
</protein>
<dbReference type="InterPro" id="IPR036514">
    <property type="entry name" value="SGNH_hydro_sf"/>
</dbReference>
<dbReference type="SUPFAM" id="SSF52266">
    <property type="entry name" value="SGNH hydrolase"/>
    <property type="match status" value="1"/>
</dbReference>
<sequence length="430" mass="44299">MATAQLSSSSLPIRRRTLLGALCAGAILQGCGGGGGGGSSLPVLQSAWSAPVSDYNAVSVLGSPAPAFVQDRTIRQVMRLAAGGDGVRVRISNLFGPGALAVGSLRIARSAGGTRIAPGTDVALTFGGQASVTIPAGQELWSDVVAMPLDSLSDVAVSLYVGPRTPLGTYHQLGMRNTYMATGNVASAEDVAPADAPTTSYYWVSGIDVRNTSAQGTIVTFGDSITDGLASTLDGSRRYPDALARRLAADPSLRGLSVANAGISGNRILHDGAGPRALGRFDRDVLQLSGATHVIVLIGINDIGFSNIVPSEAVTADEIIAGLATLVQRGRAARLKVILGTLLPFDHALGPDGQPSPYYDLAGDAKRARVNDWIRSGASQADGVIDFDAAVRDPAAPSRMRAAYDSGDHLHPGDAGYQAMADAIDLSLFR</sequence>
<dbReference type="HOGENOM" id="CLU_029872_1_0_4"/>
<name>F0Q2D4_PARA1</name>
<dbReference type="AlphaFoldDB" id="F0Q2D4"/>
<dbReference type="PANTHER" id="PTHR43784">
    <property type="entry name" value="GDSL-LIKE LIPASE/ACYLHYDROLASE, PUTATIVE (AFU_ORTHOLOGUE AFUA_2G00820)-RELATED"/>
    <property type="match status" value="1"/>
</dbReference>
<accession>F0Q2D4</accession>
<feature type="domain" description="SGNH hydrolase-type esterase" evidence="1">
    <location>
        <begin position="221"/>
        <end position="419"/>
    </location>
</feature>
<proteinExistence type="predicted"/>
<dbReference type="Pfam" id="PF13472">
    <property type="entry name" value="Lipase_GDSL_2"/>
    <property type="match status" value="1"/>
</dbReference>
<evidence type="ECO:0000313" key="3">
    <source>
        <dbReference type="Proteomes" id="UP000002482"/>
    </source>
</evidence>
<dbReference type="Gene3D" id="3.40.50.1110">
    <property type="entry name" value="SGNH hydrolase"/>
    <property type="match status" value="1"/>
</dbReference>
<evidence type="ECO:0000313" key="2">
    <source>
        <dbReference type="EMBL" id="ADX46582.1"/>
    </source>
</evidence>
<dbReference type="RefSeq" id="WP_013595081.1">
    <property type="nucleotide sequence ID" value="NC_015138.1"/>
</dbReference>
<keyword evidence="3" id="KW-1185">Reference proteome</keyword>
<dbReference type="GO" id="GO:0016788">
    <property type="term" value="F:hydrolase activity, acting on ester bonds"/>
    <property type="evidence" value="ECO:0007669"/>
    <property type="project" value="UniProtKB-ARBA"/>
</dbReference>
<dbReference type="OrthoDB" id="1828825at2"/>
<dbReference type="KEGG" id="aaa:Acav_2670"/>
<gene>
    <name evidence="2" type="ordered locus">Acav_2670</name>
</gene>
<dbReference type="InterPro" id="IPR013830">
    <property type="entry name" value="SGNH_hydro"/>
</dbReference>
<reference evidence="2" key="1">
    <citation type="submission" date="2011-02" db="EMBL/GenBank/DDBJ databases">
        <title>Complete sequence of Acidovorax avenae subsp. avenae ATCC 19860.</title>
        <authorList>
            <consortium name="US DOE Joint Genome Institute"/>
            <person name="Lucas S."/>
            <person name="Copeland A."/>
            <person name="Lapidus A."/>
            <person name="Cheng J.-F."/>
            <person name="Goodwin L."/>
            <person name="Pitluck S."/>
            <person name="Chertkov O."/>
            <person name="Held B."/>
            <person name="Detter J.C."/>
            <person name="Han C."/>
            <person name="Tapia R."/>
            <person name="Land M."/>
            <person name="Hauser L."/>
            <person name="Kyrpides N."/>
            <person name="Ivanova N."/>
            <person name="Ovchinnikova G."/>
            <person name="Pagani I."/>
            <person name="Gordon S."/>
            <person name="Woyke T."/>
        </authorList>
    </citation>
    <scope>NUCLEOTIDE SEQUENCE</scope>
    <source>
        <strain evidence="2">ATCC 19860</strain>
    </source>
</reference>
<dbReference type="PANTHER" id="PTHR43784:SF2">
    <property type="entry name" value="GDSL-LIKE LIPASE_ACYLHYDROLASE, PUTATIVE (AFU_ORTHOLOGUE AFUA_2G00820)-RELATED"/>
    <property type="match status" value="1"/>
</dbReference>
<dbReference type="InterPro" id="IPR053140">
    <property type="entry name" value="GDSL_Rv0518-like"/>
</dbReference>
<dbReference type="Proteomes" id="UP000002482">
    <property type="component" value="Chromosome"/>
</dbReference>